<keyword evidence="1" id="KW-0472">Membrane</keyword>
<dbReference type="EMBL" id="UOFG01000001">
    <property type="protein sequence ID" value="VAW57841.1"/>
    <property type="molecule type" value="Genomic_DNA"/>
</dbReference>
<dbReference type="AlphaFoldDB" id="A0A3B0WR71"/>
<sequence>MDDLEFRRRAYAEPDSQDEDFLAYKNQTLENTRLIEELHSQDKSLKQAMQIAPPPDLAERIKLNQALGRHQTLRKRLQVSTFAASVLLVLGLVFSVMPPTSMSLQQQIGQVNYLGSCDIASKKGVHMVVQGDIGPITVFMLPGVSVDSQQLIKDERFHGMITPGSGGSVVVVGEKGESLRVLQDKLNQYLVWI</sequence>
<name>A0A3B0WR71_9ZZZZ</name>
<evidence type="ECO:0008006" key="3">
    <source>
        <dbReference type="Google" id="ProtNLM"/>
    </source>
</evidence>
<feature type="transmembrane region" description="Helical" evidence="1">
    <location>
        <begin position="79"/>
        <end position="97"/>
    </location>
</feature>
<evidence type="ECO:0000313" key="2">
    <source>
        <dbReference type="EMBL" id="VAW57841.1"/>
    </source>
</evidence>
<accession>A0A3B0WR71</accession>
<reference evidence="2" key="1">
    <citation type="submission" date="2018-06" db="EMBL/GenBank/DDBJ databases">
        <authorList>
            <person name="Zhirakovskaya E."/>
        </authorList>
    </citation>
    <scope>NUCLEOTIDE SEQUENCE</scope>
</reference>
<proteinExistence type="predicted"/>
<dbReference type="InterPro" id="IPR021806">
    <property type="entry name" value="DUF3379"/>
</dbReference>
<protein>
    <recommendedName>
        <fullName evidence="3">DUF3379 domain-containing protein</fullName>
    </recommendedName>
</protein>
<keyword evidence="1" id="KW-0812">Transmembrane</keyword>
<keyword evidence="1" id="KW-1133">Transmembrane helix</keyword>
<dbReference type="Pfam" id="PF11859">
    <property type="entry name" value="DUF3379"/>
    <property type="match status" value="2"/>
</dbReference>
<gene>
    <name evidence="2" type="ORF">MNBD_GAMMA11-1378</name>
</gene>
<evidence type="ECO:0000256" key="1">
    <source>
        <dbReference type="SAM" id="Phobius"/>
    </source>
</evidence>
<organism evidence="2">
    <name type="scientific">hydrothermal vent metagenome</name>
    <dbReference type="NCBI Taxonomy" id="652676"/>
    <lineage>
        <taxon>unclassified sequences</taxon>
        <taxon>metagenomes</taxon>
        <taxon>ecological metagenomes</taxon>
    </lineage>
</organism>